<dbReference type="Pfam" id="PF14257">
    <property type="entry name" value="DUF4349"/>
    <property type="match status" value="1"/>
</dbReference>
<comment type="caution">
    <text evidence="3">The sequence shown here is derived from an EMBL/GenBank/DDBJ whole genome shotgun (WGS) entry which is preliminary data.</text>
</comment>
<feature type="coiled-coil region" evidence="1">
    <location>
        <begin position="84"/>
        <end position="134"/>
    </location>
</feature>
<dbReference type="EMBL" id="NPDT01000001">
    <property type="protein sequence ID" value="PJZ67263.1"/>
    <property type="molecule type" value="Genomic_DNA"/>
</dbReference>
<evidence type="ECO:0000256" key="1">
    <source>
        <dbReference type="SAM" id="Coils"/>
    </source>
</evidence>
<dbReference type="RefSeq" id="WP_100757767.1">
    <property type="nucleotide sequence ID" value="NZ_NPDT01000001.1"/>
</dbReference>
<dbReference type="AlphaFoldDB" id="A0A2M9ZFS2"/>
<protein>
    <recommendedName>
        <fullName evidence="2">DUF4349 domain-containing protein</fullName>
    </recommendedName>
</protein>
<name>A0A2M9ZFS2_9LEPT</name>
<reference evidence="3 4" key="1">
    <citation type="submission" date="2017-07" db="EMBL/GenBank/DDBJ databases">
        <title>Leptospira spp. isolated from tropical soils.</title>
        <authorList>
            <person name="Thibeaux R."/>
            <person name="Iraola G."/>
            <person name="Ferres I."/>
            <person name="Bierque E."/>
            <person name="Girault D."/>
            <person name="Soupe-Gilbert M.-E."/>
            <person name="Picardeau M."/>
            <person name="Goarant C."/>
        </authorList>
    </citation>
    <scope>NUCLEOTIDE SEQUENCE [LARGE SCALE GENOMIC DNA]</scope>
    <source>
        <strain evidence="3 4">FH2-C-A2</strain>
    </source>
</reference>
<evidence type="ECO:0000259" key="2">
    <source>
        <dbReference type="Pfam" id="PF14257"/>
    </source>
</evidence>
<keyword evidence="1" id="KW-0175">Coiled coil</keyword>
<gene>
    <name evidence="3" type="ORF">CH371_04205</name>
</gene>
<dbReference type="InterPro" id="IPR025645">
    <property type="entry name" value="DUF4349"/>
</dbReference>
<evidence type="ECO:0000313" key="3">
    <source>
        <dbReference type="EMBL" id="PJZ67263.1"/>
    </source>
</evidence>
<sequence length="171" mass="19645">MIVYDARLELETKDPETVSKAIADLAGKYEGYTVVSGNRYTKIRVLSKYFQKAISDIETLGEVTDKEVSGKDVTEEFTDTKIRLENKTKARDRYLELLKKAENVEATLKVERELERLNTEIESYKGKIESLSHLAKYSTVQVRIEKKKTLGPLGYVFWAIGKGIRLLFVWD</sequence>
<proteinExistence type="predicted"/>
<accession>A0A2M9ZFS2</accession>
<evidence type="ECO:0000313" key="4">
    <source>
        <dbReference type="Proteomes" id="UP000231912"/>
    </source>
</evidence>
<dbReference type="Proteomes" id="UP000231912">
    <property type="component" value="Unassembled WGS sequence"/>
</dbReference>
<feature type="domain" description="DUF4349" evidence="2">
    <location>
        <begin position="2"/>
        <end position="151"/>
    </location>
</feature>
<organism evidence="3 4">
    <name type="scientific">Leptospira wolffii</name>
    <dbReference type="NCBI Taxonomy" id="409998"/>
    <lineage>
        <taxon>Bacteria</taxon>
        <taxon>Pseudomonadati</taxon>
        <taxon>Spirochaetota</taxon>
        <taxon>Spirochaetia</taxon>
        <taxon>Leptospirales</taxon>
        <taxon>Leptospiraceae</taxon>
        <taxon>Leptospira</taxon>
    </lineage>
</organism>